<evidence type="ECO:0000313" key="2">
    <source>
        <dbReference type="Proteomes" id="UP000008006"/>
    </source>
</evidence>
<dbReference type="EMBL" id="CP003342">
    <property type="protein sequence ID" value="AFC72412.1"/>
    <property type="molecule type" value="Genomic_DNA"/>
</dbReference>
<dbReference type="KEGG" id="rre:MCC_04250"/>
<name>A0AAI8AA08_RICR3</name>
<keyword evidence="2" id="KW-1185">Reference proteome</keyword>
<proteinExistence type="predicted"/>
<evidence type="ECO:0000313" key="1">
    <source>
        <dbReference type="EMBL" id="AFC72412.1"/>
    </source>
</evidence>
<sequence>MALMSFLQKSLVAWLGKPTRCHSHVGGNDIKQSMQQHLQVARNDEFA</sequence>
<protein>
    <submittedName>
        <fullName evidence="1">Uncharacterized protein</fullName>
    </submittedName>
</protein>
<dbReference type="Proteomes" id="UP000008006">
    <property type="component" value="Chromosome"/>
</dbReference>
<accession>A0AAI8AA08</accession>
<gene>
    <name evidence="1" type="ordered locus">MCC_04250</name>
</gene>
<reference evidence="2" key="1">
    <citation type="submission" date="2012-02" db="EMBL/GenBank/DDBJ databases">
        <title>Complete genome sequence of Rickettsia rhipicephali strain 3-7-female6-CWPP.</title>
        <authorList>
            <person name="Johnson S.L."/>
            <person name="Munk A.C."/>
            <person name="Han S."/>
            <person name="Bruce D.C."/>
            <person name="Dasch G.A."/>
        </authorList>
    </citation>
    <scope>NUCLEOTIDE SEQUENCE [LARGE SCALE GENOMIC DNA]</scope>
    <source>
        <strain evidence="2">3-7-female6-CWPP</strain>
    </source>
</reference>
<dbReference type="AlphaFoldDB" id="A0AAI8AA08"/>
<organism evidence="1 2">
    <name type="scientific">Rickettsia rhipicephali (strain 3-7-female6-CWPP)</name>
    <dbReference type="NCBI Taxonomy" id="1105113"/>
    <lineage>
        <taxon>Bacteria</taxon>
        <taxon>Pseudomonadati</taxon>
        <taxon>Pseudomonadota</taxon>
        <taxon>Alphaproteobacteria</taxon>
        <taxon>Rickettsiales</taxon>
        <taxon>Rickettsiaceae</taxon>
        <taxon>Rickettsieae</taxon>
        <taxon>Rickettsia</taxon>
        <taxon>spotted fever group</taxon>
    </lineage>
</organism>